<keyword evidence="4 7" id="KW-0812">Transmembrane</keyword>
<sequence length="277" mass="30119">MKTWAVIRKKLFSRTVLRGIVSIAAFVILWEIGSRWKEWFGFELPWIGAVPAPSAVLDAWLGLLTDVGYWLSWYKSAFRVFGGFIAAMIVGIPFGLMMAISRTAYGIMFPPFEVLRPIPPLAWVPASIIFWPTQELSIAFVTFLGAFYTIVINVLGGARSIDVRYFQAAHSMGATRWNVFRRIILPGTLPSIVVGAAVGMGITWEVVVAAEMISGGGGAIQASGAGGGLGFFIWNSYIGGSYEQIVVGMISIGIAGYISSGIVRKLGELATPWLRSR</sequence>
<feature type="transmembrane region" description="Helical" evidence="7">
    <location>
        <begin position="12"/>
        <end position="32"/>
    </location>
</feature>
<dbReference type="PANTHER" id="PTHR30151">
    <property type="entry name" value="ALKANE SULFONATE ABC TRANSPORTER-RELATED, MEMBRANE SUBUNIT"/>
    <property type="match status" value="1"/>
</dbReference>
<dbReference type="EMBL" id="VPFL01000038">
    <property type="protein sequence ID" value="TXF10018.1"/>
    <property type="molecule type" value="Genomic_DNA"/>
</dbReference>
<dbReference type="PANTHER" id="PTHR30151:SF0">
    <property type="entry name" value="ABC TRANSPORTER PERMEASE PROTEIN MJ0413-RELATED"/>
    <property type="match status" value="1"/>
</dbReference>
<evidence type="ECO:0000259" key="8">
    <source>
        <dbReference type="PROSITE" id="PS50928"/>
    </source>
</evidence>
<gene>
    <name evidence="9" type="ORF">FR698_15930</name>
</gene>
<comment type="caution">
    <text evidence="9">The sequence shown here is derived from an EMBL/GenBank/DDBJ whole genome shotgun (WGS) entry which is preliminary data.</text>
</comment>
<feature type="transmembrane region" description="Helical" evidence="7">
    <location>
        <begin position="77"/>
        <end position="100"/>
    </location>
</feature>
<evidence type="ECO:0000256" key="2">
    <source>
        <dbReference type="ARBA" id="ARBA00022448"/>
    </source>
</evidence>
<proteinExistence type="inferred from homology"/>
<evidence type="ECO:0000256" key="3">
    <source>
        <dbReference type="ARBA" id="ARBA00022475"/>
    </source>
</evidence>
<feature type="transmembrane region" description="Helical" evidence="7">
    <location>
        <begin position="245"/>
        <end position="263"/>
    </location>
</feature>
<dbReference type="GO" id="GO:0055085">
    <property type="term" value="P:transmembrane transport"/>
    <property type="evidence" value="ECO:0007669"/>
    <property type="project" value="InterPro"/>
</dbReference>
<accession>A0A5C7EEL9</accession>
<dbReference type="CDD" id="cd06261">
    <property type="entry name" value="TM_PBP2"/>
    <property type="match status" value="1"/>
</dbReference>
<protein>
    <submittedName>
        <fullName evidence="9">ABC transporter permease</fullName>
    </submittedName>
</protein>
<feature type="transmembrane region" description="Helical" evidence="7">
    <location>
        <begin position="136"/>
        <end position="158"/>
    </location>
</feature>
<feature type="transmembrane region" description="Helical" evidence="7">
    <location>
        <begin position="179"/>
        <end position="200"/>
    </location>
</feature>
<dbReference type="InterPro" id="IPR000515">
    <property type="entry name" value="MetI-like"/>
</dbReference>
<keyword evidence="3" id="KW-1003">Cell membrane</keyword>
<comment type="subcellular location">
    <subcellularLocation>
        <location evidence="1 7">Cell membrane</location>
        <topology evidence="1 7">Multi-pass membrane protein</topology>
    </subcellularLocation>
</comment>
<name>A0A5C7EEL9_9PROT</name>
<dbReference type="Proteomes" id="UP000321201">
    <property type="component" value="Unassembled WGS sequence"/>
</dbReference>
<organism evidence="9 10">
    <name type="scientific">Pelomicrobium methylotrophicum</name>
    <dbReference type="NCBI Taxonomy" id="2602750"/>
    <lineage>
        <taxon>Bacteria</taxon>
        <taxon>Pseudomonadati</taxon>
        <taxon>Pseudomonadota</taxon>
        <taxon>Hydrogenophilia</taxon>
        <taxon>Hydrogenophilia incertae sedis</taxon>
        <taxon>Pelomicrobium</taxon>
    </lineage>
</organism>
<reference evidence="9 10" key="1">
    <citation type="submission" date="2019-08" db="EMBL/GenBank/DDBJ databases">
        <title>Pelomicrobium methylotrophicum gen. nov., sp. nov. a moderately thermophilic, facultatively anaerobic, lithoautotrophic and methylotrophic bacterium isolated from a terrestrial mud volcano.</title>
        <authorList>
            <person name="Slobodkina G.B."/>
            <person name="Merkel A.Y."/>
            <person name="Slobodkin A.I."/>
        </authorList>
    </citation>
    <scope>NUCLEOTIDE SEQUENCE [LARGE SCALE GENOMIC DNA]</scope>
    <source>
        <strain evidence="9 10">SM250</strain>
    </source>
</reference>
<evidence type="ECO:0000256" key="7">
    <source>
        <dbReference type="RuleBase" id="RU363032"/>
    </source>
</evidence>
<dbReference type="AlphaFoldDB" id="A0A5C7EEL9"/>
<feature type="domain" description="ABC transmembrane type-1" evidence="8">
    <location>
        <begin position="73"/>
        <end position="263"/>
    </location>
</feature>
<dbReference type="GO" id="GO:0005886">
    <property type="term" value="C:plasma membrane"/>
    <property type="evidence" value="ECO:0007669"/>
    <property type="project" value="UniProtKB-SubCell"/>
</dbReference>
<evidence type="ECO:0000313" key="9">
    <source>
        <dbReference type="EMBL" id="TXF10018.1"/>
    </source>
</evidence>
<dbReference type="InParanoid" id="A0A5C7EEL9"/>
<keyword evidence="10" id="KW-1185">Reference proteome</keyword>
<keyword evidence="2 7" id="KW-0813">Transport</keyword>
<dbReference type="FunCoup" id="A0A5C7EEL9">
    <property type="interactions" value="240"/>
</dbReference>
<dbReference type="OrthoDB" id="8138334at2"/>
<evidence type="ECO:0000256" key="4">
    <source>
        <dbReference type="ARBA" id="ARBA00022692"/>
    </source>
</evidence>
<dbReference type="InterPro" id="IPR035906">
    <property type="entry name" value="MetI-like_sf"/>
</dbReference>
<evidence type="ECO:0000256" key="1">
    <source>
        <dbReference type="ARBA" id="ARBA00004651"/>
    </source>
</evidence>
<dbReference type="SUPFAM" id="SSF161098">
    <property type="entry name" value="MetI-like"/>
    <property type="match status" value="1"/>
</dbReference>
<evidence type="ECO:0000256" key="6">
    <source>
        <dbReference type="ARBA" id="ARBA00023136"/>
    </source>
</evidence>
<dbReference type="PROSITE" id="PS50928">
    <property type="entry name" value="ABC_TM1"/>
    <property type="match status" value="1"/>
</dbReference>
<comment type="similarity">
    <text evidence="7">Belongs to the binding-protein-dependent transport system permease family.</text>
</comment>
<dbReference type="Pfam" id="PF00528">
    <property type="entry name" value="BPD_transp_1"/>
    <property type="match status" value="1"/>
</dbReference>
<dbReference type="Gene3D" id="1.10.3720.10">
    <property type="entry name" value="MetI-like"/>
    <property type="match status" value="1"/>
</dbReference>
<dbReference type="RefSeq" id="WP_147801175.1">
    <property type="nucleotide sequence ID" value="NZ_VPFL01000038.1"/>
</dbReference>
<evidence type="ECO:0000313" key="10">
    <source>
        <dbReference type="Proteomes" id="UP000321201"/>
    </source>
</evidence>
<feature type="transmembrane region" description="Helical" evidence="7">
    <location>
        <begin position="212"/>
        <end position="233"/>
    </location>
</feature>
<feature type="transmembrane region" description="Helical" evidence="7">
    <location>
        <begin position="44"/>
        <end position="65"/>
    </location>
</feature>
<keyword evidence="6 7" id="KW-0472">Membrane</keyword>
<evidence type="ECO:0000256" key="5">
    <source>
        <dbReference type="ARBA" id="ARBA00022989"/>
    </source>
</evidence>
<keyword evidence="5 7" id="KW-1133">Transmembrane helix</keyword>